<dbReference type="InterPro" id="IPR013216">
    <property type="entry name" value="Methyltransf_11"/>
</dbReference>
<accession>A0A3A9JLB0</accession>
<dbReference type="OrthoDB" id="9793723at2"/>
<dbReference type="GO" id="GO:0008757">
    <property type="term" value="F:S-adenosylmethionine-dependent methyltransferase activity"/>
    <property type="evidence" value="ECO:0007669"/>
    <property type="project" value="InterPro"/>
</dbReference>
<feature type="compositionally biased region" description="Basic and acidic residues" evidence="3">
    <location>
        <begin position="285"/>
        <end position="296"/>
    </location>
</feature>
<proteinExistence type="predicted"/>
<dbReference type="AlphaFoldDB" id="A0A3A9JLB0"/>
<organism evidence="5 8">
    <name type="scientific">Teichococcus wenyumeiae</name>
    <dbReference type="NCBI Taxonomy" id="2478470"/>
    <lineage>
        <taxon>Bacteria</taxon>
        <taxon>Pseudomonadati</taxon>
        <taxon>Pseudomonadota</taxon>
        <taxon>Alphaproteobacteria</taxon>
        <taxon>Acetobacterales</taxon>
        <taxon>Roseomonadaceae</taxon>
        <taxon>Roseomonas</taxon>
    </lineage>
</organism>
<keyword evidence="2 5" id="KW-0808">Transferase</keyword>
<reference evidence="5 8" key="1">
    <citation type="submission" date="2018-09" db="EMBL/GenBank/DDBJ databases">
        <title>Roseomonas sp. nov., isolated from feces of Tibetan antelopes in the Qinghai-Tibet plateau, China.</title>
        <authorList>
            <person name="Tian Z."/>
        </authorList>
    </citation>
    <scope>NUCLEOTIDE SEQUENCE [LARGE SCALE GENOMIC DNA]</scope>
    <source>
        <strain evidence="6 7">Z23</strain>
        <strain evidence="5 8">Z24</strain>
    </source>
</reference>
<dbReference type="InterPro" id="IPR029063">
    <property type="entry name" value="SAM-dependent_MTases_sf"/>
</dbReference>
<evidence type="ECO:0000313" key="6">
    <source>
        <dbReference type="EMBL" id="RMI19949.1"/>
    </source>
</evidence>
<sequence length="296" mass="31430">MSDTMQVFDRTLVRRRREKAAAGIGAVAPILDAAAERLLDRLDDTTRSFTRALEIGGRGSVAPALKARGIPFVVSADLAPGMARGAGGLPVAADEEWLPFAAGSFDLIVASLSLHWVNDLPGALVQIRRALAPDGLFLASLPALGTLQPLREALGAAESELRGGISPRISPFPELQDGASLLQRAGFALPVADRERLSLHYRTPLALLRDLRAAGEGNATLARDSRIPPRDLFPLALSRLPVTEEGLPVMLEMLVLTGWSPSPTQQQPARPGSANARLADALGTVEHKAGERGRPH</sequence>
<comment type="caution">
    <text evidence="5">The sequence shown here is derived from an EMBL/GenBank/DDBJ whole genome shotgun (WGS) entry which is preliminary data.</text>
</comment>
<dbReference type="Gene3D" id="3.40.50.150">
    <property type="entry name" value="Vaccinia Virus protein VP39"/>
    <property type="match status" value="1"/>
</dbReference>
<evidence type="ECO:0000259" key="4">
    <source>
        <dbReference type="Pfam" id="PF08241"/>
    </source>
</evidence>
<dbReference type="Proteomes" id="UP000274097">
    <property type="component" value="Unassembled WGS sequence"/>
</dbReference>
<feature type="region of interest" description="Disordered" evidence="3">
    <location>
        <begin position="261"/>
        <end position="296"/>
    </location>
</feature>
<dbReference type="CDD" id="cd02440">
    <property type="entry name" value="AdoMet_MTases"/>
    <property type="match status" value="1"/>
</dbReference>
<dbReference type="Pfam" id="PF08241">
    <property type="entry name" value="Methyltransf_11"/>
    <property type="match status" value="1"/>
</dbReference>
<dbReference type="PANTHER" id="PTHR13090">
    <property type="entry name" value="ARGININE-HYDROXYLASE NDUFAF5, MITOCHONDRIAL"/>
    <property type="match status" value="1"/>
</dbReference>
<dbReference type="Proteomes" id="UP000278036">
    <property type="component" value="Unassembled WGS sequence"/>
</dbReference>
<evidence type="ECO:0000313" key="8">
    <source>
        <dbReference type="Proteomes" id="UP000278036"/>
    </source>
</evidence>
<protein>
    <submittedName>
        <fullName evidence="5">Methyltransferase domain-containing protein</fullName>
    </submittedName>
</protein>
<evidence type="ECO:0000313" key="5">
    <source>
        <dbReference type="EMBL" id="RKK05563.1"/>
    </source>
</evidence>
<dbReference type="RefSeq" id="WP_120636923.1">
    <property type="nucleotide sequence ID" value="NZ_RAQU01000013.1"/>
</dbReference>
<dbReference type="SUPFAM" id="SSF53335">
    <property type="entry name" value="S-adenosyl-L-methionine-dependent methyltransferases"/>
    <property type="match status" value="1"/>
</dbReference>
<evidence type="ECO:0000256" key="1">
    <source>
        <dbReference type="ARBA" id="ARBA00022603"/>
    </source>
</evidence>
<dbReference type="EMBL" id="RFLX01000014">
    <property type="protein sequence ID" value="RMI19949.1"/>
    <property type="molecule type" value="Genomic_DNA"/>
</dbReference>
<name>A0A3A9JLB0_9PROT</name>
<gene>
    <name evidence="5" type="ORF">D6Z83_03370</name>
    <name evidence="6" type="ORF">EBE87_17445</name>
</gene>
<evidence type="ECO:0000256" key="2">
    <source>
        <dbReference type="ARBA" id="ARBA00022679"/>
    </source>
</evidence>
<dbReference type="InParanoid" id="A0A3A9JLB0"/>
<feature type="domain" description="Methyltransferase type 11" evidence="4">
    <location>
        <begin position="57"/>
        <end position="138"/>
    </location>
</feature>
<keyword evidence="7" id="KW-1185">Reference proteome</keyword>
<keyword evidence="1 5" id="KW-0489">Methyltransferase</keyword>
<dbReference type="InterPro" id="IPR050602">
    <property type="entry name" value="Malonyl-ACP_OMT"/>
</dbReference>
<dbReference type="PANTHER" id="PTHR13090:SF1">
    <property type="entry name" value="ARGININE-HYDROXYLASE NDUFAF5, MITOCHONDRIAL"/>
    <property type="match status" value="1"/>
</dbReference>
<dbReference type="GO" id="GO:0032259">
    <property type="term" value="P:methylation"/>
    <property type="evidence" value="ECO:0007669"/>
    <property type="project" value="UniProtKB-KW"/>
</dbReference>
<dbReference type="EMBL" id="RAQU01000013">
    <property type="protein sequence ID" value="RKK05563.1"/>
    <property type="molecule type" value="Genomic_DNA"/>
</dbReference>
<evidence type="ECO:0000313" key="7">
    <source>
        <dbReference type="Proteomes" id="UP000274097"/>
    </source>
</evidence>
<evidence type="ECO:0000256" key="3">
    <source>
        <dbReference type="SAM" id="MobiDB-lite"/>
    </source>
</evidence>